<dbReference type="PROSITE" id="PS00678">
    <property type="entry name" value="WD_REPEATS_1"/>
    <property type="match status" value="1"/>
</dbReference>
<protein>
    <submittedName>
        <fullName evidence="5">Uncharacterized protein</fullName>
    </submittedName>
</protein>
<feature type="repeat" description="WD" evidence="3">
    <location>
        <begin position="309"/>
        <end position="343"/>
    </location>
</feature>
<dbReference type="PROSITE" id="PS50082">
    <property type="entry name" value="WD_REPEATS_2"/>
    <property type="match status" value="2"/>
</dbReference>
<dbReference type="PROSITE" id="PS50294">
    <property type="entry name" value="WD_REPEATS_REGION"/>
    <property type="match status" value="2"/>
</dbReference>
<proteinExistence type="predicted"/>
<keyword evidence="1 3" id="KW-0853">WD repeat</keyword>
<sequence>MANRSRGSAPAGRGSEAGWIGRCWTNPVLVLGAAGCVLIWVVASDPSEPSKSRSRMLVGAREPVRLVRVSLDGTNLAAASADQVIVSESGRLRTLPMDVELGASPLAMDWSPSGAILAICDRPGGPIWFWGTADEAPPAILDGVRGDRLEFLADGRLAIGTSDRELVLADPDSGAVLDRLALRDSACLLASSPDGRYIAFATWPDNDAGGIGVWDRRTGESLLRERAHRIAVTALAFSEDGTSLYTAGSDRLIRRWDRSSLDSPRAEVERSHTIYSLVALPGRGELAMGDSCGSITIADARTLLPSGSVREHSATVTSLQAMPDGRSLVSGSLDHTVRLWDLDAIAPPAGLPVDVCSSIAAE</sequence>
<dbReference type="RefSeq" id="WP_126723748.1">
    <property type="nucleotide sequence ID" value="NZ_RYZH01000003.1"/>
</dbReference>
<dbReference type="InterPro" id="IPR001680">
    <property type="entry name" value="WD40_rpt"/>
</dbReference>
<organism evidence="5 6">
    <name type="scientific">Tautonia sociabilis</name>
    <dbReference type="NCBI Taxonomy" id="2080755"/>
    <lineage>
        <taxon>Bacteria</taxon>
        <taxon>Pseudomonadati</taxon>
        <taxon>Planctomycetota</taxon>
        <taxon>Planctomycetia</taxon>
        <taxon>Isosphaerales</taxon>
        <taxon>Isosphaeraceae</taxon>
        <taxon>Tautonia</taxon>
    </lineage>
</organism>
<dbReference type="InterPro" id="IPR019775">
    <property type="entry name" value="WD40_repeat_CS"/>
</dbReference>
<dbReference type="Gene3D" id="2.130.10.10">
    <property type="entry name" value="YVTN repeat-like/Quinoprotein amine dehydrogenase"/>
    <property type="match status" value="3"/>
</dbReference>
<dbReference type="EMBL" id="RYZH01000003">
    <property type="protein sequence ID" value="RUL89312.1"/>
    <property type="molecule type" value="Genomic_DNA"/>
</dbReference>
<reference evidence="5 6" key="1">
    <citation type="submission" date="2018-12" db="EMBL/GenBank/DDBJ databases">
        <authorList>
            <person name="Toschakov S.V."/>
        </authorList>
    </citation>
    <scope>NUCLEOTIDE SEQUENCE [LARGE SCALE GENOMIC DNA]</scope>
    <source>
        <strain evidence="5 6">GM2012</strain>
    </source>
</reference>
<feature type="repeat" description="WD" evidence="3">
    <location>
        <begin position="225"/>
        <end position="266"/>
    </location>
</feature>
<dbReference type="InterPro" id="IPR015943">
    <property type="entry name" value="WD40/YVTN_repeat-like_dom_sf"/>
</dbReference>
<evidence type="ECO:0000256" key="3">
    <source>
        <dbReference type="PROSITE-ProRule" id="PRU00221"/>
    </source>
</evidence>
<dbReference type="SUPFAM" id="SSF50998">
    <property type="entry name" value="Quinoprotein alcohol dehydrogenase-like"/>
    <property type="match status" value="1"/>
</dbReference>
<evidence type="ECO:0000256" key="4">
    <source>
        <dbReference type="SAM" id="Phobius"/>
    </source>
</evidence>
<accession>A0A432MPH2</accession>
<dbReference type="PANTHER" id="PTHR19848">
    <property type="entry name" value="WD40 REPEAT PROTEIN"/>
    <property type="match status" value="1"/>
</dbReference>
<feature type="transmembrane region" description="Helical" evidence="4">
    <location>
        <begin position="23"/>
        <end position="43"/>
    </location>
</feature>
<dbReference type="InterPro" id="IPR011047">
    <property type="entry name" value="Quinoprotein_ADH-like_sf"/>
</dbReference>
<dbReference type="SMART" id="SM00320">
    <property type="entry name" value="WD40"/>
    <property type="match status" value="3"/>
</dbReference>
<dbReference type="PANTHER" id="PTHR19848:SF8">
    <property type="entry name" value="F-BOX AND WD REPEAT DOMAIN CONTAINING 7"/>
    <property type="match status" value="1"/>
</dbReference>
<keyword evidence="6" id="KW-1185">Reference proteome</keyword>
<keyword evidence="4" id="KW-0812">Transmembrane</keyword>
<dbReference type="OrthoDB" id="277950at2"/>
<dbReference type="Pfam" id="PF00400">
    <property type="entry name" value="WD40"/>
    <property type="match status" value="2"/>
</dbReference>
<reference evidence="5 6" key="2">
    <citation type="submission" date="2019-01" db="EMBL/GenBank/DDBJ databases">
        <title>Tautonia sociabilis, a novel thermotolerant planctomycete of Isosphaeraceae family, isolated from a 4000 m deep subterranean habitat.</title>
        <authorList>
            <person name="Kovaleva O.L."/>
            <person name="Elcheninov A.G."/>
            <person name="Van Heerden E."/>
            <person name="Toshchakov S.V."/>
            <person name="Novikov A."/>
            <person name="Bonch-Osmolovskaya E.A."/>
            <person name="Kublanov I.V."/>
        </authorList>
    </citation>
    <scope>NUCLEOTIDE SEQUENCE [LARGE SCALE GENOMIC DNA]</scope>
    <source>
        <strain evidence="5 6">GM2012</strain>
    </source>
</reference>
<evidence type="ECO:0000256" key="1">
    <source>
        <dbReference type="ARBA" id="ARBA00022574"/>
    </source>
</evidence>
<keyword evidence="4" id="KW-1133">Transmembrane helix</keyword>
<dbReference type="Proteomes" id="UP000280296">
    <property type="component" value="Unassembled WGS sequence"/>
</dbReference>
<dbReference type="AlphaFoldDB" id="A0A432MPH2"/>
<name>A0A432MPH2_9BACT</name>
<evidence type="ECO:0000313" key="6">
    <source>
        <dbReference type="Proteomes" id="UP000280296"/>
    </source>
</evidence>
<keyword evidence="4" id="KW-0472">Membrane</keyword>
<keyword evidence="2" id="KW-0677">Repeat</keyword>
<evidence type="ECO:0000313" key="5">
    <source>
        <dbReference type="EMBL" id="RUL89312.1"/>
    </source>
</evidence>
<comment type="caution">
    <text evidence="5">The sequence shown here is derived from an EMBL/GenBank/DDBJ whole genome shotgun (WGS) entry which is preliminary data.</text>
</comment>
<gene>
    <name evidence="5" type="ORF">TsocGM_02530</name>
</gene>
<evidence type="ECO:0000256" key="2">
    <source>
        <dbReference type="ARBA" id="ARBA00022737"/>
    </source>
</evidence>